<feature type="signal peptide" evidence="1">
    <location>
        <begin position="1"/>
        <end position="31"/>
    </location>
</feature>
<name>A0A8J3NJJ0_9ACTN</name>
<reference evidence="2 3" key="1">
    <citation type="submission" date="2021-01" db="EMBL/GenBank/DDBJ databases">
        <title>Whole genome shotgun sequence of Catellatospora bangladeshensis NBRC 107357.</title>
        <authorList>
            <person name="Komaki H."/>
            <person name="Tamura T."/>
        </authorList>
    </citation>
    <scope>NUCLEOTIDE SEQUENCE [LARGE SCALE GENOMIC DNA]</scope>
    <source>
        <strain evidence="2 3">NBRC 107357</strain>
    </source>
</reference>
<keyword evidence="1" id="KW-0732">Signal</keyword>
<accession>A0A8J3NJJ0</accession>
<organism evidence="2 3">
    <name type="scientific">Catellatospora bangladeshensis</name>
    <dbReference type="NCBI Taxonomy" id="310355"/>
    <lineage>
        <taxon>Bacteria</taxon>
        <taxon>Bacillati</taxon>
        <taxon>Actinomycetota</taxon>
        <taxon>Actinomycetes</taxon>
        <taxon>Micromonosporales</taxon>
        <taxon>Micromonosporaceae</taxon>
        <taxon>Catellatospora</taxon>
    </lineage>
</organism>
<proteinExistence type="predicted"/>
<sequence>MRVRNALGRGLGLVALAAGTVVGVTASPAAAAPDCIVIKDISYYSGVIYAEADWFCYSTGQSTPWPVAIQRQDASGTWVTLASGTGSAAYACVGTTTRTYRTGSTVKDRSVTAPCG</sequence>
<feature type="chain" id="PRO_5035156367" description="Secreted protein" evidence="1">
    <location>
        <begin position="32"/>
        <end position="116"/>
    </location>
</feature>
<comment type="caution">
    <text evidence="2">The sequence shown here is derived from an EMBL/GenBank/DDBJ whole genome shotgun (WGS) entry which is preliminary data.</text>
</comment>
<evidence type="ECO:0000313" key="3">
    <source>
        <dbReference type="Proteomes" id="UP000601223"/>
    </source>
</evidence>
<dbReference type="RefSeq" id="WP_203749420.1">
    <property type="nucleotide sequence ID" value="NZ_BONF01000026.1"/>
</dbReference>
<gene>
    <name evidence="2" type="ORF">Cba03nite_44610</name>
</gene>
<dbReference type="Proteomes" id="UP000601223">
    <property type="component" value="Unassembled WGS sequence"/>
</dbReference>
<keyword evidence="3" id="KW-1185">Reference proteome</keyword>
<evidence type="ECO:0008006" key="4">
    <source>
        <dbReference type="Google" id="ProtNLM"/>
    </source>
</evidence>
<evidence type="ECO:0000256" key="1">
    <source>
        <dbReference type="SAM" id="SignalP"/>
    </source>
</evidence>
<dbReference type="AlphaFoldDB" id="A0A8J3NJJ0"/>
<evidence type="ECO:0000313" key="2">
    <source>
        <dbReference type="EMBL" id="GIF83112.1"/>
    </source>
</evidence>
<dbReference type="EMBL" id="BONF01000026">
    <property type="protein sequence ID" value="GIF83112.1"/>
    <property type="molecule type" value="Genomic_DNA"/>
</dbReference>
<protein>
    <recommendedName>
        <fullName evidence="4">Secreted protein</fullName>
    </recommendedName>
</protein>